<gene>
    <name evidence="12" type="primary">fimD_3</name>
    <name evidence="12" type="ORF">ERS008476_01340</name>
</gene>
<dbReference type="RefSeq" id="WP_230822779.1">
    <property type="nucleotide sequence ID" value="NZ_CWJI01000002.1"/>
</dbReference>
<dbReference type="GO" id="GO:0009297">
    <property type="term" value="P:pilus assembly"/>
    <property type="evidence" value="ECO:0007669"/>
    <property type="project" value="InterPro"/>
</dbReference>
<organism evidence="12 13">
    <name type="scientific">Yersinia intermedia</name>
    <dbReference type="NCBI Taxonomy" id="631"/>
    <lineage>
        <taxon>Bacteria</taxon>
        <taxon>Pseudomonadati</taxon>
        <taxon>Pseudomonadota</taxon>
        <taxon>Gammaproteobacteria</taxon>
        <taxon>Enterobacterales</taxon>
        <taxon>Yersiniaceae</taxon>
        <taxon>Yersinia</taxon>
    </lineage>
</organism>
<dbReference type="InterPro" id="IPR043142">
    <property type="entry name" value="PapC-like_C_sf"/>
</dbReference>
<evidence type="ECO:0000256" key="7">
    <source>
        <dbReference type="ARBA" id="ARBA00022729"/>
    </source>
</evidence>
<evidence type="ECO:0000256" key="3">
    <source>
        <dbReference type="ARBA" id="ARBA00022448"/>
    </source>
</evidence>
<keyword evidence="6" id="KW-0812">Transmembrane</keyword>
<proteinExistence type="inferred from homology"/>
<dbReference type="InterPro" id="IPR025949">
    <property type="entry name" value="PapC-like_C"/>
</dbReference>
<dbReference type="SUPFAM" id="SSF141729">
    <property type="entry name" value="FimD N-terminal domain-like"/>
    <property type="match status" value="1"/>
</dbReference>
<keyword evidence="7" id="KW-0732">Signal</keyword>
<dbReference type="AlphaFoldDB" id="A0A0H5LTD9"/>
<evidence type="ECO:0000259" key="11">
    <source>
        <dbReference type="Pfam" id="PF13954"/>
    </source>
</evidence>
<name>A0A0H5LTD9_YERIN</name>
<keyword evidence="3" id="KW-0813">Transport</keyword>
<dbReference type="EMBL" id="CWJI01000002">
    <property type="protein sequence ID" value="CRY54419.1"/>
    <property type="molecule type" value="Genomic_DNA"/>
</dbReference>
<keyword evidence="9" id="KW-0998">Cell outer membrane</keyword>
<dbReference type="Gene3D" id="2.60.40.2610">
    <property type="entry name" value="Outer membrane usher protein FimD, plug domain"/>
    <property type="match status" value="1"/>
</dbReference>
<dbReference type="InterPro" id="IPR042186">
    <property type="entry name" value="FimD_plug_dom"/>
</dbReference>
<evidence type="ECO:0000256" key="5">
    <source>
        <dbReference type="ARBA" id="ARBA00022558"/>
    </source>
</evidence>
<reference evidence="13" key="1">
    <citation type="submission" date="2015-03" db="EMBL/GenBank/DDBJ databases">
        <authorList>
            <consortium name="Pathogen Informatics"/>
        </authorList>
    </citation>
    <scope>NUCLEOTIDE SEQUENCE [LARGE SCALE GENOMIC DNA]</scope>
    <source>
        <strain evidence="13">R148</strain>
    </source>
</reference>
<accession>A0A0H5LTD9</accession>
<comment type="subcellular location">
    <subcellularLocation>
        <location evidence="1">Cell outer membrane</location>
        <topology evidence="1">Multi-pass membrane protein</topology>
    </subcellularLocation>
</comment>
<evidence type="ECO:0000313" key="13">
    <source>
        <dbReference type="Proteomes" id="UP000043316"/>
    </source>
</evidence>
<feature type="domain" description="PapC-like C-terminal" evidence="10">
    <location>
        <begin position="780"/>
        <end position="849"/>
    </location>
</feature>
<dbReference type="PANTHER" id="PTHR30451">
    <property type="entry name" value="OUTER MEMBRANE USHER PROTEIN"/>
    <property type="match status" value="1"/>
</dbReference>
<evidence type="ECO:0000256" key="4">
    <source>
        <dbReference type="ARBA" id="ARBA00022452"/>
    </source>
</evidence>
<dbReference type="Gene3D" id="3.10.20.410">
    <property type="match status" value="1"/>
</dbReference>
<dbReference type="GO" id="GO:0009279">
    <property type="term" value="C:cell outer membrane"/>
    <property type="evidence" value="ECO:0007669"/>
    <property type="project" value="UniProtKB-SubCell"/>
</dbReference>
<evidence type="ECO:0000256" key="9">
    <source>
        <dbReference type="ARBA" id="ARBA00023237"/>
    </source>
</evidence>
<dbReference type="Gene3D" id="2.60.40.2070">
    <property type="match status" value="1"/>
</dbReference>
<keyword evidence="5" id="KW-1029">Fimbrium biogenesis</keyword>
<dbReference type="PANTHER" id="PTHR30451:SF21">
    <property type="entry name" value="FIMBRIAL USHER DOMAIN-CONTAINING PROTEIN YDET-RELATED"/>
    <property type="match status" value="1"/>
</dbReference>
<dbReference type="Pfam" id="PF00577">
    <property type="entry name" value="Usher"/>
    <property type="match status" value="1"/>
</dbReference>
<protein>
    <submittedName>
        <fullName evidence="12">Fimbrial biogenesis outer membrane usher protein</fullName>
    </submittedName>
</protein>
<feature type="domain" description="PapC N-terminal" evidence="11">
    <location>
        <begin position="45"/>
        <end position="190"/>
    </location>
</feature>
<evidence type="ECO:0000313" key="12">
    <source>
        <dbReference type="EMBL" id="CRY54419.1"/>
    </source>
</evidence>
<dbReference type="Gene3D" id="2.60.40.3110">
    <property type="match status" value="1"/>
</dbReference>
<dbReference type="InterPro" id="IPR037224">
    <property type="entry name" value="PapC_N_sf"/>
</dbReference>
<dbReference type="InterPro" id="IPR000015">
    <property type="entry name" value="Fimb_usher"/>
</dbReference>
<dbReference type="GO" id="GO:0015473">
    <property type="term" value="F:fimbrial usher porin activity"/>
    <property type="evidence" value="ECO:0007669"/>
    <property type="project" value="InterPro"/>
</dbReference>
<evidence type="ECO:0000256" key="1">
    <source>
        <dbReference type="ARBA" id="ARBA00004571"/>
    </source>
</evidence>
<dbReference type="Pfam" id="PF13954">
    <property type="entry name" value="PapC_N"/>
    <property type="match status" value="1"/>
</dbReference>
<evidence type="ECO:0000256" key="2">
    <source>
        <dbReference type="ARBA" id="ARBA00008064"/>
    </source>
</evidence>
<dbReference type="FunFam" id="2.60.40.3110:FF:000001">
    <property type="entry name" value="Putative fimbrial outer membrane usher"/>
    <property type="match status" value="1"/>
</dbReference>
<keyword evidence="8" id="KW-0472">Membrane</keyword>
<dbReference type="Pfam" id="PF13953">
    <property type="entry name" value="PapC_C"/>
    <property type="match status" value="1"/>
</dbReference>
<dbReference type="InterPro" id="IPR025885">
    <property type="entry name" value="PapC_N"/>
</dbReference>
<comment type="similarity">
    <text evidence="2">Belongs to the fimbrial export usher family.</text>
</comment>
<dbReference type="Proteomes" id="UP000043316">
    <property type="component" value="Unassembled WGS sequence"/>
</dbReference>
<evidence type="ECO:0000256" key="6">
    <source>
        <dbReference type="ARBA" id="ARBA00022692"/>
    </source>
</evidence>
<evidence type="ECO:0000259" key="10">
    <source>
        <dbReference type="Pfam" id="PF13953"/>
    </source>
</evidence>
<keyword evidence="4" id="KW-1134">Transmembrane beta strand</keyword>
<evidence type="ECO:0000256" key="8">
    <source>
        <dbReference type="ARBA" id="ARBA00023136"/>
    </source>
</evidence>
<sequence>MNRRVGMILSQKLTSCLRTNDRALPRNTLALLVLMSCQNTWAEDYFEPELLSLGAGGTEVDLSAFSHAGGVGEGRYLVTIFVNQHEAVSRDLMFGKNTHGNIAPELTPELLNALGVNVDQLPAFKDLPKDKPVDDLSALIPESTVKFDLSRLRLDISIPQVAMQPGRDSQFDPTQWDDGVPAMLFNYNLSAGRNEQTINSEQNTTNNVFANVQAGANAGAWRLRSTITHSHSDSNNNGSSDSTNFSSTYLSRDIRSWRSRLTMGEANTGSDVLDGVPFLGVQLSSSEQMMPARLRGFAPQINGVANSNARVTVRQNGYVVYETYVAPGPFEIKDLFQAGMSGDLDVSVTEADGSVRTFVVPYSSLPVMLRPGAMKYEVTAGRYDGGTTQGSCESEFVLATLIYGLPKNLTLYGGALASQNYSALSMGSGISMGDFGAMSVDGTFSSTKFEDEERQAGGSWRMRYSKSMLTTGTSMDLTALRYSTRNYYSFAEYNSMGYAQREDVSPWTLSRRRSSFQTQVTQQLGGYGSVSLRANRDNYWGSTKTLTSLSAGYNGSYHSVSYGLYYTIDRMKDNGNWPENRQISFNLNVPFSIFSHSSALQNTFASSQVTHNNQGRTQNQAGISGSDRDGALSYRVMQGWGNQGQASNSNLNLGYQGSKGNIAAGYGYSNDMRSMNVNMSGGAVVHAEGITLSRTLGSSVALVSAPGAGGVSLSNGGGKIDSRGFGVVPYLSDYTRNSIGLDPSTLPDGVDLPQNQQTVYPTNGAVVKTKFATRIGYQVLINLTRAGGSGVVPFGATASLLDNASGEEISSIVGDDGQVYLTGLPQKGQLSVSWGKGEDKQCRVNYNLNGLEPTPQMPVIQLNGECR</sequence>